<dbReference type="Gene3D" id="3.90.1200.10">
    <property type="match status" value="1"/>
</dbReference>
<evidence type="ECO:0000313" key="3">
    <source>
        <dbReference type="Proteomes" id="UP000664209"/>
    </source>
</evidence>
<dbReference type="Proteomes" id="UP000664209">
    <property type="component" value="Unassembled WGS sequence"/>
</dbReference>
<feature type="domain" description="Aminoglycoside phosphotransferase" evidence="1">
    <location>
        <begin position="110"/>
        <end position="161"/>
    </location>
</feature>
<dbReference type="Pfam" id="PF01636">
    <property type="entry name" value="APH"/>
    <property type="match status" value="1"/>
</dbReference>
<keyword evidence="3" id="KW-1185">Reference proteome</keyword>
<protein>
    <submittedName>
        <fullName evidence="2">Aminoglycoside phosphotransferase family protein</fullName>
    </submittedName>
</protein>
<evidence type="ECO:0000313" key="2">
    <source>
        <dbReference type="EMBL" id="MBO1751459.1"/>
    </source>
</evidence>
<accession>A0A939LSU0</accession>
<evidence type="ECO:0000259" key="1">
    <source>
        <dbReference type="Pfam" id="PF01636"/>
    </source>
</evidence>
<proteinExistence type="predicted"/>
<reference evidence="2" key="1">
    <citation type="submission" date="2021-03" db="EMBL/GenBank/DDBJ databases">
        <title>Actinotalea soli sp. nov., isolated from soil.</title>
        <authorList>
            <person name="Ping W."/>
            <person name="Zhang J."/>
        </authorList>
    </citation>
    <scope>NUCLEOTIDE SEQUENCE</scope>
    <source>
        <strain evidence="2">BY-33</strain>
    </source>
</reference>
<gene>
    <name evidence="2" type="ORF">J4G33_06540</name>
</gene>
<dbReference type="AlphaFoldDB" id="A0A939LSU0"/>
<sequence>MGGAVRVGDSVRRTAGPWTPTVHRLLTHLRGHGLTEVPQPLRLDPPSLDEHSLDEQGREVLSYVEGLVPHYPLPEWVWQDDALVDAGRLLAAVHRASASFDLRGATWQMPAHEPVEVVCHNDAAPYNMVFRDGRLVGLIDWDTASPGPRVWDLAYLAYRLVPLTDPANHDGLPSPLAERARRLALLCTAYDGDLTPGEVIPVVADRLRELAAFSRGRAPQDGTHLEDHARLYEQDARWVVEHAEHLARRPQ</sequence>
<name>A0A939LSU0_9CELL</name>
<organism evidence="2 3">
    <name type="scientific">Actinotalea soli</name>
    <dbReference type="NCBI Taxonomy" id="2819234"/>
    <lineage>
        <taxon>Bacteria</taxon>
        <taxon>Bacillati</taxon>
        <taxon>Actinomycetota</taxon>
        <taxon>Actinomycetes</taxon>
        <taxon>Micrococcales</taxon>
        <taxon>Cellulomonadaceae</taxon>
        <taxon>Actinotalea</taxon>
    </lineage>
</organism>
<dbReference type="SUPFAM" id="SSF56112">
    <property type="entry name" value="Protein kinase-like (PK-like)"/>
    <property type="match status" value="1"/>
</dbReference>
<comment type="caution">
    <text evidence="2">The sequence shown here is derived from an EMBL/GenBank/DDBJ whole genome shotgun (WGS) entry which is preliminary data.</text>
</comment>
<dbReference type="EMBL" id="JAGEMK010000002">
    <property type="protein sequence ID" value="MBO1751459.1"/>
    <property type="molecule type" value="Genomic_DNA"/>
</dbReference>
<dbReference type="InterPro" id="IPR011009">
    <property type="entry name" value="Kinase-like_dom_sf"/>
</dbReference>
<dbReference type="InterPro" id="IPR002575">
    <property type="entry name" value="Aminoglycoside_PTrfase"/>
</dbReference>